<dbReference type="InParanoid" id="A0A1V9X2A6"/>
<dbReference type="InterPro" id="IPR018105">
    <property type="entry name" value="Translational_control_tumour_p"/>
</dbReference>
<dbReference type="InterPro" id="IPR011057">
    <property type="entry name" value="Mss4-like_sf"/>
</dbReference>
<dbReference type="FunCoup" id="A0A1V9X2A6">
    <property type="interactions" value="1276"/>
</dbReference>
<dbReference type="AlphaFoldDB" id="A0A1V9X2A6"/>
<evidence type="ECO:0000256" key="2">
    <source>
        <dbReference type="PROSITE-ProRule" id="PRU01133"/>
    </source>
</evidence>
<accession>A0A1V9X2A6</accession>
<proteinExistence type="inferred from homology"/>
<dbReference type="Pfam" id="PF00838">
    <property type="entry name" value="TCTP"/>
    <property type="match status" value="1"/>
</dbReference>
<dbReference type="OrthoDB" id="10248936at2759"/>
<sequence>MLVYRDSVSGDEMFTDTVKVNVVENSVYEVTCKYVTRREGEIVLAGSNPAEGEADEGTEEHVESGLDVVLNQRLQETSFDKAGYKLYLKTYTKALQDKWKELEYPAEKIAELKSQCMTGVKYILGKIDKDSQYYLGESMNPDGCVAVLTYRDGADGNEEAIMMFLKAGLDEEKC</sequence>
<evidence type="ECO:0000313" key="4">
    <source>
        <dbReference type="EMBL" id="OQR67526.1"/>
    </source>
</evidence>
<keyword evidence="5" id="KW-1185">Reference proteome</keyword>
<dbReference type="InterPro" id="IPR034737">
    <property type="entry name" value="TCTP"/>
</dbReference>
<dbReference type="EMBL" id="MNPL01028479">
    <property type="protein sequence ID" value="OQR67526.1"/>
    <property type="molecule type" value="Genomic_DNA"/>
</dbReference>
<evidence type="ECO:0000259" key="3">
    <source>
        <dbReference type="PROSITE" id="PS51797"/>
    </source>
</evidence>
<dbReference type="PRINTS" id="PR01653">
    <property type="entry name" value="TCTPROTEIN"/>
</dbReference>
<reference evidence="4 5" key="1">
    <citation type="journal article" date="2017" name="Gigascience">
        <title>Draft genome of the honey bee ectoparasitic mite, Tropilaelaps mercedesae, is shaped by the parasitic life history.</title>
        <authorList>
            <person name="Dong X."/>
            <person name="Armstrong S.D."/>
            <person name="Xia D."/>
            <person name="Makepeace B.L."/>
            <person name="Darby A.C."/>
            <person name="Kadowaki T."/>
        </authorList>
    </citation>
    <scope>NUCLEOTIDE SEQUENCE [LARGE SCALE GENOMIC DNA]</scope>
    <source>
        <strain evidence="4">Wuxi-XJTLU</strain>
    </source>
</reference>
<feature type="domain" description="TCTP" evidence="3">
    <location>
        <begin position="1"/>
        <end position="174"/>
    </location>
</feature>
<gene>
    <name evidence="4" type="ORF">BIW11_13475</name>
</gene>
<evidence type="ECO:0000256" key="1">
    <source>
        <dbReference type="ARBA" id="ARBA00014759"/>
    </source>
</evidence>
<dbReference type="GO" id="GO:0005737">
    <property type="term" value="C:cytoplasm"/>
    <property type="evidence" value="ECO:0007669"/>
    <property type="project" value="TreeGrafter"/>
</dbReference>
<evidence type="ECO:0000313" key="5">
    <source>
        <dbReference type="Proteomes" id="UP000192247"/>
    </source>
</evidence>
<comment type="similarity">
    <text evidence="2">Belongs to the TCTP family.</text>
</comment>
<dbReference type="PANTHER" id="PTHR11991:SF0">
    <property type="entry name" value="TRANSLATIONALLY-CONTROLLED TUMOR PROTEIN"/>
    <property type="match status" value="1"/>
</dbReference>
<dbReference type="GO" id="GO:0005509">
    <property type="term" value="F:calcium ion binding"/>
    <property type="evidence" value="ECO:0007669"/>
    <property type="project" value="TreeGrafter"/>
</dbReference>
<dbReference type="PROSITE" id="PS51797">
    <property type="entry name" value="TCTP_3"/>
    <property type="match status" value="1"/>
</dbReference>
<organism evidence="4 5">
    <name type="scientific">Tropilaelaps mercedesae</name>
    <dbReference type="NCBI Taxonomy" id="418985"/>
    <lineage>
        <taxon>Eukaryota</taxon>
        <taxon>Metazoa</taxon>
        <taxon>Ecdysozoa</taxon>
        <taxon>Arthropoda</taxon>
        <taxon>Chelicerata</taxon>
        <taxon>Arachnida</taxon>
        <taxon>Acari</taxon>
        <taxon>Parasitiformes</taxon>
        <taxon>Mesostigmata</taxon>
        <taxon>Gamasina</taxon>
        <taxon>Dermanyssoidea</taxon>
        <taxon>Laelapidae</taxon>
        <taxon>Tropilaelaps</taxon>
    </lineage>
</organism>
<protein>
    <recommendedName>
        <fullName evidence="1">Translationally-controlled tumor protein homolog</fullName>
    </recommendedName>
</protein>
<dbReference type="Proteomes" id="UP000192247">
    <property type="component" value="Unassembled WGS sequence"/>
</dbReference>
<name>A0A1V9X2A6_9ACAR</name>
<dbReference type="STRING" id="418985.A0A1V9X2A6"/>
<dbReference type="Gene3D" id="2.170.150.10">
    <property type="entry name" value="Metal Binding Protein, Guanine Nucleotide Exchange Factor, Chain A"/>
    <property type="match status" value="1"/>
</dbReference>
<dbReference type="PANTHER" id="PTHR11991">
    <property type="entry name" value="TRANSLATIONALLY CONTROLLED TUMOR PROTEIN-RELATED"/>
    <property type="match status" value="1"/>
</dbReference>
<dbReference type="InterPro" id="IPR011323">
    <property type="entry name" value="Mss4/transl-control_tumour"/>
</dbReference>
<dbReference type="SUPFAM" id="SSF51316">
    <property type="entry name" value="Mss4-like"/>
    <property type="match status" value="1"/>
</dbReference>
<dbReference type="SMR" id="A0A1V9X2A6"/>
<comment type="caution">
    <text evidence="4">The sequence shown here is derived from an EMBL/GenBank/DDBJ whole genome shotgun (WGS) entry which is preliminary data.</text>
</comment>